<name>A0A6J5SP03_9CAUD</name>
<sequence length="87" mass="9857">MPLTRRPHSELDYARCPFCGSTDTRWGRSSMERDRISYRARNCAASKCERSYRVAMLVVDDNPAALEVLSSYHDLAEAGVSIETVEE</sequence>
<accession>A0A6J5SP03</accession>
<evidence type="ECO:0000313" key="3">
    <source>
        <dbReference type="EMBL" id="CAB4216063.1"/>
    </source>
</evidence>
<proteinExistence type="predicted"/>
<protein>
    <submittedName>
        <fullName evidence="3">Uncharacterized protein</fullName>
    </submittedName>
</protein>
<evidence type="ECO:0000313" key="2">
    <source>
        <dbReference type="EMBL" id="CAB4203235.1"/>
    </source>
</evidence>
<organism evidence="3">
    <name type="scientific">uncultured Caudovirales phage</name>
    <dbReference type="NCBI Taxonomy" id="2100421"/>
    <lineage>
        <taxon>Viruses</taxon>
        <taxon>Duplodnaviria</taxon>
        <taxon>Heunggongvirae</taxon>
        <taxon>Uroviricota</taxon>
        <taxon>Caudoviricetes</taxon>
        <taxon>Peduoviridae</taxon>
        <taxon>Maltschvirus</taxon>
        <taxon>Maltschvirus maltsch</taxon>
    </lineage>
</organism>
<gene>
    <name evidence="2" type="ORF">UFOVP1381_5</name>
    <name evidence="3" type="ORF">UFOVP1476_31</name>
    <name evidence="1" type="ORF">UFOVP944_15</name>
</gene>
<dbReference type="EMBL" id="LR797437">
    <property type="protein sequence ID" value="CAB4216063.1"/>
    <property type="molecule type" value="Genomic_DNA"/>
</dbReference>
<dbReference type="EMBL" id="LR797328">
    <property type="protein sequence ID" value="CAB4203235.1"/>
    <property type="molecule type" value="Genomic_DNA"/>
</dbReference>
<dbReference type="EMBL" id="LR796890">
    <property type="protein sequence ID" value="CAB4172913.1"/>
    <property type="molecule type" value="Genomic_DNA"/>
</dbReference>
<reference evidence="3" key="1">
    <citation type="submission" date="2020-05" db="EMBL/GenBank/DDBJ databases">
        <authorList>
            <person name="Chiriac C."/>
            <person name="Salcher M."/>
            <person name="Ghai R."/>
            <person name="Kavagutti S V."/>
        </authorList>
    </citation>
    <scope>NUCLEOTIDE SEQUENCE</scope>
</reference>
<evidence type="ECO:0000313" key="1">
    <source>
        <dbReference type="EMBL" id="CAB4172913.1"/>
    </source>
</evidence>